<dbReference type="RefSeq" id="WP_065025179.1">
    <property type="nucleotide sequence ID" value="NZ_LZMF01000093.1"/>
</dbReference>
<dbReference type="AlphaFoldDB" id="A0A1A3TUP4"/>
<accession>A0A1A3TUP4</accession>
<reference evidence="2" key="1">
    <citation type="submission" date="2016-06" db="EMBL/GenBank/DDBJ databases">
        <authorList>
            <person name="Sutton G."/>
            <person name="Brinkac L."/>
            <person name="Sanka R."/>
            <person name="Adams M."/>
            <person name="Lau E."/>
            <person name="Garcia-Basteiro A."/>
            <person name="Lopez-Varela E."/>
            <person name="Palencia S."/>
        </authorList>
    </citation>
    <scope>NUCLEOTIDE SEQUENCE [LARGE SCALE GENOMIC DNA]</scope>
    <source>
        <strain evidence="2">1274684.2</strain>
    </source>
</reference>
<organism evidence="1 2">
    <name type="scientific">Mycolicibacter sinensis (strain JDM601)</name>
    <name type="common">Mycobacterium sinense</name>
    <dbReference type="NCBI Taxonomy" id="875328"/>
    <lineage>
        <taxon>Bacteria</taxon>
        <taxon>Bacillati</taxon>
        <taxon>Actinomycetota</taxon>
        <taxon>Actinomycetes</taxon>
        <taxon>Mycobacteriales</taxon>
        <taxon>Mycobacteriaceae</taxon>
        <taxon>Mycolicibacter</taxon>
    </lineage>
</organism>
<evidence type="ECO:0000313" key="2">
    <source>
        <dbReference type="Proteomes" id="UP000093759"/>
    </source>
</evidence>
<name>A0A1A3TUP4_MYCSD</name>
<comment type="caution">
    <text evidence="1">The sequence shown here is derived from an EMBL/GenBank/DDBJ whole genome shotgun (WGS) entry which is preliminary data.</text>
</comment>
<protein>
    <submittedName>
        <fullName evidence="1">Uncharacterized protein</fullName>
    </submittedName>
</protein>
<dbReference type="Proteomes" id="UP000093759">
    <property type="component" value="Unassembled WGS sequence"/>
</dbReference>
<sequence>MAAAELSLRQFLRTCKHALSAQGALAETEQALDKWTIIACQALNAERHDIVRFAIKVLHEAYVALPLSGVQVIEKRLAVAVRLYVVGSLAVRLAAWESLRSIVLQAAELHSAKGDYVHSSWIRHAHVEAARAGLTNDDDSGAYLISASRRLAVSESSMRPDLPDAAVTSVNPSPDDALLNSLCQFDILYCLLVSAEGVTSAKSMYPSSASFDEYRADPALVLVADDGAVRASLFPASDDRQIAAAMHHLLRKAMTEAMRFGGRWWGPPPSVQTFLTTNGQQPA</sequence>
<gene>
    <name evidence="1" type="ORF">A5648_05940</name>
</gene>
<proteinExistence type="predicted"/>
<dbReference type="EMBL" id="LZMF01000093">
    <property type="protein sequence ID" value="OBK86359.1"/>
    <property type="molecule type" value="Genomic_DNA"/>
</dbReference>
<evidence type="ECO:0000313" key="1">
    <source>
        <dbReference type="EMBL" id="OBK86359.1"/>
    </source>
</evidence>